<reference evidence="2 3" key="1">
    <citation type="submission" date="2019-03" db="EMBL/GenBank/DDBJ databases">
        <title>Genomic Encyclopedia of Archaeal and Bacterial Type Strains, Phase II (KMG-II): from individual species to whole genera.</title>
        <authorList>
            <person name="Goeker M."/>
        </authorList>
    </citation>
    <scope>NUCLEOTIDE SEQUENCE [LARGE SCALE GENOMIC DNA]</scope>
    <source>
        <strain evidence="2 3">DSM 19034</strain>
    </source>
</reference>
<keyword evidence="2" id="KW-0808">Transferase</keyword>
<dbReference type="InterPro" id="IPR000182">
    <property type="entry name" value="GNAT_dom"/>
</dbReference>
<keyword evidence="3" id="KW-1185">Reference proteome</keyword>
<sequence length="156" mass="18318">MIKINPTRRISEREKEGVYKLWNQEYPKNLRYSCMEDFEIYLSELIEPAHFFLMEDGVILGWAFKFKRDEATWIAVILDSKIHGRGFGSALLDELKVDEELLNGWVVEHNTYLRANGKPYQSPIGFYLKNGFIVLPEKRLESPHLSAVQLQWRKIG</sequence>
<protein>
    <submittedName>
        <fullName evidence="2">Acetyltransferase (GNAT) family protein</fullName>
    </submittedName>
</protein>
<dbReference type="Pfam" id="PF13508">
    <property type="entry name" value="Acetyltransf_7"/>
    <property type="match status" value="1"/>
</dbReference>
<dbReference type="Proteomes" id="UP000295499">
    <property type="component" value="Unassembled WGS sequence"/>
</dbReference>
<evidence type="ECO:0000259" key="1">
    <source>
        <dbReference type="PROSITE" id="PS51186"/>
    </source>
</evidence>
<dbReference type="GO" id="GO:0016747">
    <property type="term" value="F:acyltransferase activity, transferring groups other than amino-acyl groups"/>
    <property type="evidence" value="ECO:0007669"/>
    <property type="project" value="InterPro"/>
</dbReference>
<dbReference type="SUPFAM" id="SSF55729">
    <property type="entry name" value="Acyl-CoA N-acyltransferases (Nat)"/>
    <property type="match status" value="1"/>
</dbReference>
<dbReference type="RefSeq" id="WP_133553342.1">
    <property type="nucleotide sequence ID" value="NZ_SNWM01000001.1"/>
</dbReference>
<dbReference type="EMBL" id="SNWM01000001">
    <property type="protein sequence ID" value="TDO24933.1"/>
    <property type="molecule type" value="Genomic_DNA"/>
</dbReference>
<feature type="domain" description="N-acetyltransferase" evidence="1">
    <location>
        <begin position="5"/>
        <end position="155"/>
    </location>
</feature>
<name>A0A4R6IRE5_9SPHI</name>
<dbReference type="AlphaFoldDB" id="A0A4R6IRE5"/>
<dbReference type="Gene3D" id="3.40.630.30">
    <property type="match status" value="1"/>
</dbReference>
<dbReference type="InterPro" id="IPR016181">
    <property type="entry name" value="Acyl_CoA_acyltransferase"/>
</dbReference>
<dbReference type="PROSITE" id="PS51186">
    <property type="entry name" value="GNAT"/>
    <property type="match status" value="1"/>
</dbReference>
<proteinExistence type="predicted"/>
<organism evidence="2 3">
    <name type="scientific">Pedobacter duraquae</name>
    <dbReference type="NCBI Taxonomy" id="425511"/>
    <lineage>
        <taxon>Bacteria</taxon>
        <taxon>Pseudomonadati</taxon>
        <taxon>Bacteroidota</taxon>
        <taxon>Sphingobacteriia</taxon>
        <taxon>Sphingobacteriales</taxon>
        <taxon>Sphingobacteriaceae</taxon>
        <taxon>Pedobacter</taxon>
    </lineage>
</organism>
<accession>A0A4R6IRE5</accession>
<gene>
    <name evidence="2" type="ORF">CLV32_1228</name>
</gene>
<comment type="caution">
    <text evidence="2">The sequence shown here is derived from an EMBL/GenBank/DDBJ whole genome shotgun (WGS) entry which is preliminary data.</text>
</comment>
<evidence type="ECO:0000313" key="3">
    <source>
        <dbReference type="Proteomes" id="UP000295499"/>
    </source>
</evidence>
<dbReference type="OrthoDB" id="1073140at2"/>
<evidence type="ECO:0000313" key="2">
    <source>
        <dbReference type="EMBL" id="TDO24933.1"/>
    </source>
</evidence>